<dbReference type="InterPro" id="IPR023468">
    <property type="entry name" value="Riboflavin_kinase"/>
</dbReference>
<evidence type="ECO:0000256" key="2">
    <source>
        <dbReference type="ARBA" id="ARBA00004726"/>
    </source>
</evidence>
<evidence type="ECO:0000256" key="7">
    <source>
        <dbReference type="ARBA" id="ARBA00022695"/>
    </source>
</evidence>
<dbReference type="Proteomes" id="UP000515928">
    <property type="component" value="Chromosome"/>
</dbReference>
<sequence length="314" mass="35661">MKETRIKDRLQLVEKRDELVACIGYFDGLHKGHQLLINEVKDVAKERGLKSAIITFDPDPWTVVNNKSHVNHLTPMRDKIALAESMGIDHLIIIEFTKDISKLEPIEFVETILVPLNVRVLVCGEDFRFGYRGAGNVAFLQEHARYYFDTHIMEIDYSVNKKIGTTAIVQSLLKGDIESANDMLGREYHLSGFVVKGHQRGREIGFPTANIEITDEYVIPQEGVYAGYATVRGKTYRSLISIGHNPTFNHSVKLSVESHLLDFDEDIYGEVISQTFVSCLREQIKFDSIDALIVQMNEDKEKAVKLFDEIESAI</sequence>
<keyword evidence="12" id="KW-0511">Multifunctional enzyme</keyword>
<keyword evidence="9 15" id="KW-0418">Kinase</keyword>
<dbReference type="InterPro" id="IPR015865">
    <property type="entry name" value="Riboflavin_kinase_bac/euk"/>
</dbReference>
<dbReference type="UniPathway" id="UPA00276">
    <property type="reaction ID" value="UER00406"/>
</dbReference>
<comment type="pathway">
    <text evidence="3 15">Cofactor biosynthesis; FMN biosynthesis; FMN from riboflavin (ATP route): step 1/1.</text>
</comment>
<keyword evidence="6 15" id="KW-0808">Transferase</keyword>
<evidence type="ECO:0000313" key="18">
    <source>
        <dbReference type="Proteomes" id="UP000515928"/>
    </source>
</evidence>
<dbReference type="Pfam" id="PF01687">
    <property type="entry name" value="Flavokinase"/>
    <property type="match status" value="1"/>
</dbReference>
<keyword evidence="5 15" id="KW-0288">FMN</keyword>
<dbReference type="InterPro" id="IPR002606">
    <property type="entry name" value="Riboflavin_kinase_bac"/>
</dbReference>
<dbReference type="Gene3D" id="3.40.50.620">
    <property type="entry name" value="HUPs"/>
    <property type="match status" value="1"/>
</dbReference>
<evidence type="ECO:0000256" key="13">
    <source>
        <dbReference type="ARBA" id="ARBA00047880"/>
    </source>
</evidence>
<dbReference type="GO" id="GO:0005524">
    <property type="term" value="F:ATP binding"/>
    <property type="evidence" value="ECO:0007669"/>
    <property type="project" value="UniProtKB-UniRule"/>
</dbReference>
<dbReference type="Pfam" id="PF06574">
    <property type="entry name" value="FAD_syn"/>
    <property type="match status" value="1"/>
</dbReference>
<dbReference type="SUPFAM" id="SSF52374">
    <property type="entry name" value="Nucleotidylyl transferase"/>
    <property type="match status" value="1"/>
</dbReference>
<dbReference type="EC" id="2.7.7.2" evidence="15"/>
<dbReference type="EC" id="2.7.1.26" evidence="15"/>
<keyword evidence="7 15" id="KW-0548">Nucleotidyltransferase</keyword>
<dbReference type="RefSeq" id="WP_187533475.1">
    <property type="nucleotide sequence ID" value="NZ_CBCSHU010000007.1"/>
</dbReference>
<evidence type="ECO:0000313" key="17">
    <source>
        <dbReference type="EMBL" id="QNN60345.1"/>
    </source>
</evidence>
<dbReference type="GO" id="GO:0009231">
    <property type="term" value="P:riboflavin biosynthetic process"/>
    <property type="evidence" value="ECO:0007669"/>
    <property type="project" value="InterPro"/>
</dbReference>
<dbReference type="GO" id="GO:0009398">
    <property type="term" value="P:FMN biosynthetic process"/>
    <property type="evidence" value="ECO:0007669"/>
    <property type="project" value="UniProtKB-UniRule"/>
</dbReference>
<dbReference type="FunFam" id="3.40.50.620:FF:000021">
    <property type="entry name" value="Riboflavin biosynthesis protein"/>
    <property type="match status" value="1"/>
</dbReference>
<evidence type="ECO:0000256" key="1">
    <source>
        <dbReference type="ARBA" id="ARBA00002121"/>
    </source>
</evidence>
<dbReference type="SMART" id="SM00904">
    <property type="entry name" value="Flavokinase"/>
    <property type="match status" value="1"/>
</dbReference>
<evidence type="ECO:0000256" key="12">
    <source>
        <dbReference type="ARBA" id="ARBA00023268"/>
    </source>
</evidence>
<proteinExistence type="inferred from homology"/>
<dbReference type="GO" id="GO:0003919">
    <property type="term" value="F:FMN adenylyltransferase activity"/>
    <property type="evidence" value="ECO:0007669"/>
    <property type="project" value="UniProtKB-UniRule"/>
</dbReference>
<keyword evidence="4 15" id="KW-0285">Flavoprotein</keyword>
<evidence type="ECO:0000256" key="9">
    <source>
        <dbReference type="ARBA" id="ARBA00022777"/>
    </source>
</evidence>
<dbReference type="EMBL" id="CP060715">
    <property type="protein sequence ID" value="QNN60345.1"/>
    <property type="molecule type" value="Genomic_DNA"/>
</dbReference>
<dbReference type="GO" id="GO:0006747">
    <property type="term" value="P:FAD biosynthetic process"/>
    <property type="evidence" value="ECO:0007669"/>
    <property type="project" value="UniProtKB-UniRule"/>
</dbReference>
<dbReference type="NCBIfam" id="NF004160">
    <property type="entry name" value="PRK05627.1-3"/>
    <property type="match status" value="1"/>
</dbReference>
<name>A0A7G9RXM0_9FIRM</name>
<evidence type="ECO:0000256" key="4">
    <source>
        <dbReference type="ARBA" id="ARBA00022630"/>
    </source>
</evidence>
<comment type="pathway">
    <text evidence="2 15">Cofactor biosynthesis; FAD biosynthesis; FAD from FMN: step 1/1.</text>
</comment>
<dbReference type="UniPathway" id="UPA00277">
    <property type="reaction ID" value="UER00407"/>
</dbReference>
<keyword evidence="18" id="KW-1185">Reference proteome</keyword>
<dbReference type="KEGG" id="eio:H9L01_08195"/>
<feature type="domain" description="Riboflavin kinase" evidence="16">
    <location>
        <begin position="183"/>
        <end position="308"/>
    </location>
</feature>
<comment type="catalytic activity">
    <reaction evidence="13 15">
        <text>riboflavin + ATP = FMN + ADP + H(+)</text>
        <dbReference type="Rhea" id="RHEA:14357"/>
        <dbReference type="ChEBI" id="CHEBI:15378"/>
        <dbReference type="ChEBI" id="CHEBI:30616"/>
        <dbReference type="ChEBI" id="CHEBI:57986"/>
        <dbReference type="ChEBI" id="CHEBI:58210"/>
        <dbReference type="ChEBI" id="CHEBI:456216"/>
        <dbReference type="EC" id="2.7.1.26"/>
    </reaction>
</comment>
<reference evidence="17 18" key="1">
    <citation type="submission" date="2020-08" db="EMBL/GenBank/DDBJ databases">
        <title>Genome sequence of Erysipelothrix inopinata DSM 15511T.</title>
        <authorList>
            <person name="Hyun D.-W."/>
            <person name="Bae J.-W."/>
        </authorList>
    </citation>
    <scope>NUCLEOTIDE SEQUENCE [LARGE SCALE GENOMIC DNA]</scope>
    <source>
        <strain evidence="17 18">DSM 15511</strain>
    </source>
</reference>
<evidence type="ECO:0000259" key="16">
    <source>
        <dbReference type="SMART" id="SM00904"/>
    </source>
</evidence>
<dbReference type="PIRSF" id="PIRSF004491">
    <property type="entry name" value="FAD_Synth"/>
    <property type="match status" value="1"/>
</dbReference>
<accession>A0A7G9RXM0</accession>
<evidence type="ECO:0000256" key="8">
    <source>
        <dbReference type="ARBA" id="ARBA00022741"/>
    </source>
</evidence>
<comment type="similarity">
    <text evidence="15">Belongs to the ribF family.</text>
</comment>
<dbReference type="Gene3D" id="2.40.30.30">
    <property type="entry name" value="Riboflavin kinase-like"/>
    <property type="match status" value="1"/>
</dbReference>
<evidence type="ECO:0000256" key="15">
    <source>
        <dbReference type="PIRNR" id="PIRNR004491"/>
    </source>
</evidence>
<dbReference type="GO" id="GO:0008531">
    <property type="term" value="F:riboflavin kinase activity"/>
    <property type="evidence" value="ECO:0007669"/>
    <property type="project" value="UniProtKB-UniRule"/>
</dbReference>
<keyword evidence="10 15" id="KW-0274">FAD</keyword>
<dbReference type="NCBIfam" id="TIGR00083">
    <property type="entry name" value="ribF"/>
    <property type="match status" value="1"/>
</dbReference>
<dbReference type="InterPro" id="IPR023465">
    <property type="entry name" value="Riboflavin_kinase_dom_sf"/>
</dbReference>
<organism evidence="17 18">
    <name type="scientific">Erysipelothrix inopinata</name>
    <dbReference type="NCBI Taxonomy" id="225084"/>
    <lineage>
        <taxon>Bacteria</taxon>
        <taxon>Bacillati</taxon>
        <taxon>Bacillota</taxon>
        <taxon>Erysipelotrichia</taxon>
        <taxon>Erysipelotrichales</taxon>
        <taxon>Erysipelotrichaceae</taxon>
        <taxon>Erysipelothrix</taxon>
    </lineage>
</organism>
<dbReference type="InterPro" id="IPR004821">
    <property type="entry name" value="Cyt_trans-like"/>
</dbReference>
<dbReference type="InterPro" id="IPR015864">
    <property type="entry name" value="FAD_synthase"/>
</dbReference>
<evidence type="ECO:0000256" key="11">
    <source>
        <dbReference type="ARBA" id="ARBA00022840"/>
    </source>
</evidence>
<keyword evidence="8 15" id="KW-0547">Nucleotide-binding</keyword>
<evidence type="ECO:0000256" key="5">
    <source>
        <dbReference type="ARBA" id="ARBA00022643"/>
    </source>
</evidence>
<dbReference type="CDD" id="cd02064">
    <property type="entry name" value="FAD_synthetase_N"/>
    <property type="match status" value="1"/>
</dbReference>
<evidence type="ECO:0000256" key="3">
    <source>
        <dbReference type="ARBA" id="ARBA00005201"/>
    </source>
</evidence>
<dbReference type="AlphaFoldDB" id="A0A7G9RXM0"/>
<dbReference type="InterPro" id="IPR014729">
    <property type="entry name" value="Rossmann-like_a/b/a_fold"/>
</dbReference>
<dbReference type="NCBIfam" id="TIGR00125">
    <property type="entry name" value="cyt_tran_rel"/>
    <property type="match status" value="1"/>
</dbReference>
<evidence type="ECO:0000256" key="10">
    <source>
        <dbReference type="ARBA" id="ARBA00022827"/>
    </source>
</evidence>
<comment type="function">
    <text evidence="1">Catalyzes the phosphorylation of riboflavin to FMN followed by the adenylation of FMN to FAD.</text>
</comment>
<evidence type="ECO:0000256" key="6">
    <source>
        <dbReference type="ARBA" id="ARBA00022679"/>
    </source>
</evidence>
<dbReference type="PANTHER" id="PTHR22749:SF6">
    <property type="entry name" value="RIBOFLAVIN KINASE"/>
    <property type="match status" value="1"/>
</dbReference>
<gene>
    <name evidence="17" type="ORF">H9L01_08195</name>
</gene>
<dbReference type="NCBIfam" id="NF004162">
    <property type="entry name" value="PRK05627.1-5"/>
    <property type="match status" value="1"/>
</dbReference>
<evidence type="ECO:0000256" key="14">
    <source>
        <dbReference type="ARBA" id="ARBA00049494"/>
    </source>
</evidence>
<dbReference type="FunFam" id="2.40.30.30:FF:000003">
    <property type="entry name" value="Riboflavin biosynthesis protein"/>
    <property type="match status" value="1"/>
</dbReference>
<comment type="catalytic activity">
    <reaction evidence="14 15">
        <text>FMN + ATP + H(+) = FAD + diphosphate</text>
        <dbReference type="Rhea" id="RHEA:17237"/>
        <dbReference type="ChEBI" id="CHEBI:15378"/>
        <dbReference type="ChEBI" id="CHEBI:30616"/>
        <dbReference type="ChEBI" id="CHEBI:33019"/>
        <dbReference type="ChEBI" id="CHEBI:57692"/>
        <dbReference type="ChEBI" id="CHEBI:58210"/>
        <dbReference type="EC" id="2.7.7.2"/>
    </reaction>
</comment>
<protein>
    <recommendedName>
        <fullName evidence="15">Riboflavin biosynthesis protein</fullName>
    </recommendedName>
    <domain>
        <recommendedName>
            <fullName evidence="15">Riboflavin kinase</fullName>
            <ecNumber evidence="15">2.7.1.26</ecNumber>
        </recommendedName>
        <alternativeName>
            <fullName evidence="15">Flavokinase</fullName>
        </alternativeName>
    </domain>
    <domain>
        <recommendedName>
            <fullName evidence="15">FMN adenylyltransferase</fullName>
            <ecNumber evidence="15">2.7.7.2</ecNumber>
        </recommendedName>
        <alternativeName>
            <fullName evidence="15">FAD pyrophosphorylase</fullName>
        </alternativeName>
        <alternativeName>
            <fullName evidence="15">FAD synthase</fullName>
        </alternativeName>
    </domain>
</protein>
<dbReference type="SUPFAM" id="SSF82114">
    <property type="entry name" value="Riboflavin kinase-like"/>
    <property type="match status" value="1"/>
</dbReference>
<keyword evidence="11 15" id="KW-0067">ATP-binding</keyword>
<dbReference type="PANTHER" id="PTHR22749">
    <property type="entry name" value="RIBOFLAVIN KINASE/FMN ADENYLYLTRANSFERASE"/>
    <property type="match status" value="1"/>
</dbReference>